<gene>
    <name evidence="2" type="ORF">GCM10010185_23880</name>
</gene>
<comment type="caution">
    <text evidence="2">The sequence shown here is derived from an EMBL/GenBank/DDBJ whole genome shotgun (WGS) entry which is preliminary data.</text>
</comment>
<protein>
    <recommendedName>
        <fullName evidence="1">DUF7711 domain-containing protein</fullName>
    </recommendedName>
</protein>
<reference evidence="2" key="1">
    <citation type="journal article" date="2014" name="Int. J. Syst. Evol. Microbiol.">
        <title>Complete genome sequence of Corynebacterium casei LMG S-19264T (=DSM 44701T), isolated from a smear-ripened cheese.</title>
        <authorList>
            <consortium name="US DOE Joint Genome Institute (JGI-PGF)"/>
            <person name="Walter F."/>
            <person name="Albersmeier A."/>
            <person name="Kalinowski J."/>
            <person name="Ruckert C."/>
        </authorList>
    </citation>
    <scope>NUCLEOTIDE SEQUENCE</scope>
    <source>
        <strain evidence="2">JCM 3313</strain>
    </source>
</reference>
<dbReference type="RefSeq" id="WP_189223246.1">
    <property type="nucleotide sequence ID" value="NZ_BMRG01000003.1"/>
</dbReference>
<dbReference type="InterPro" id="IPR056128">
    <property type="entry name" value="DUF7711"/>
</dbReference>
<keyword evidence="3" id="KW-1185">Reference proteome</keyword>
<evidence type="ECO:0000313" key="2">
    <source>
        <dbReference type="EMBL" id="GGP50753.1"/>
    </source>
</evidence>
<evidence type="ECO:0000313" key="3">
    <source>
        <dbReference type="Proteomes" id="UP000639606"/>
    </source>
</evidence>
<accession>A0A918AK69</accession>
<reference evidence="2" key="2">
    <citation type="submission" date="2020-09" db="EMBL/GenBank/DDBJ databases">
        <authorList>
            <person name="Sun Q."/>
            <person name="Ohkuma M."/>
        </authorList>
    </citation>
    <scope>NUCLEOTIDE SEQUENCE</scope>
    <source>
        <strain evidence="2">JCM 3313</strain>
    </source>
</reference>
<dbReference type="Pfam" id="PF24821">
    <property type="entry name" value="DUF7711"/>
    <property type="match status" value="1"/>
</dbReference>
<proteinExistence type="predicted"/>
<sequence>MKRTRAVHHLRELAAKCDEMSRASSSIFRLRVVQLWAVGEVLGSTEELDWVKVALVVDLPVDEVPWLGKPAGADHWAQATRLDKNPISPLWRSARAPVWNHRVERPALVWDVENGVAEQTLTALAQGRGDSVRTPAPSAEELRERLGEELAVSLRALRHWTGVYEEKRWAPGKLTPISDAMWSAGAGYVDVWDALADPGN</sequence>
<dbReference type="AlphaFoldDB" id="A0A918AK69"/>
<feature type="domain" description="DUF7711" evidence="1">
    <location>
        <begin position="1"/>
        <end position="195"/>
    </location>
</feature>
<name>A0A918AK69_9PSEU</name>
<dbReference type="Proteomes" id="UP000639606">
    <property type="component" value="Unassembled WGS sequence"/>
</dbReference>
<organism evidence="2 3">
    <name type="scientific">Saccharothrix coeruleofusca</name>
    <dbReference type="NCBI Taxonomy" id="33919"/>
    <lineage>
        <taxon>Bacteria</taxon>
        <taxon>Bacillati</taxon>
        <taxon>Actinomycetota</taxon>
        <taxon>Actinomycetes</taxon>
        <taxon>Pseudonocardiales</taxon>
        <taxon>Pseudonocardiaceae</taxon>
        <taxon>Saccharothrix</taxon>
    </lineage>
</organism>
<dbReference type="EMBL" id="BMRG01000003">
    <property type="protein sequence ID" value="GGP50753.1"/>
    <property type="molecule type" value="Genomic_DNA"/>
</dbReference>
<evidence type="ECO:0000259" key="1">
    <source>
        <dbReference type="Pfam" id="PF24821"/>
    </source>
</evidence>